<dbReference type="STRING" id="913774.A0A0C3C6R9"/>
<reference evidence="4" key="2">
    <citation type="submission" date="2015-01" db="EMBL/GenBank/DDBJ databases">
        <title>Evolutionary Origins and Diversification of the Mycorrhizal Mutualists.</title>
        <authorList>
            <consortium name="DOE Joint Genome Institute"/>
            <consortium name="Mycorrhizal Genomics Consortium"/>
            <person name="Kohler A."/>
            <person name="Kuo A."/>
            <person name="Nagy L.G."/>
            <person name="Floudas D."/>
            <person name="Copeland A."/>
            <person name="Barry K.W."/>
            <person name="Cichocki N."/>
            <person name="Veneault-Fourrey C."/>
            <person name="LaButti K."/>
            <person name="Lindquist E.A."/>
            <person name="Lipzen A."/>
            <person name="Lundell T."/>
            <person name="Morin E."/>
            <person name="Murat C."/>
            <person name="Riley R."/>
            <person name="Ohm R."/>
            <person name="Sun H."/>
            <person name="Tunlid A."/>
            <person name="Henrissat B."/>
            <person name="Grigoriev I.V."/>
            <person name="Hibbett D.S."/>
            <person name="Martin F."/>
        </authorList>
    </citation>
    <scope>NUCLEOTIDE SEQUENCE [LARGE SCALE GENOMIC DNA]</scope>
    <source>
        <strain evidence="4">Zn</strain>
    </source>
</reference>
<dbReference type="SUPFAM" id="SSF56801">
    <property type="entry name" value="Acetyl-CoA synthetase-like"/>
    <property type="match status" value="1"/>
</dbReference>
<dbReference type="Proteomes" id="UP000054321">
    <property type="component" value="Unassembled WGS sequence"/>
</dbReference>
<organism evidence="3 4">
    <name type="scientific">Oidiodendron maius (strain Zn)</name>
    <dbReference type="NCBI Taxonomy" id="913774"/>
    <lineage>
        <taxon>Eukaryota</taxon>
        <taxon>Fungi</taxon>
        <taxon>Dikarya</taxon>
        <taxon>Ascomycota</taxon>
        <taxon>Pezizomycotina</taxon>
        <taxon>Leotiomycetes</taxon>
        <taxon>Leotiomycetes incertae sedis</taxon>
        <taxon>Myxotrichaceae</taxon>
        <taxon>Oidiodendron</taxon>
    </lineage>
</organism>
<dbReference type="InParanoid" id="A0A0C3C6R9"/>
<dbReference type="AlphaFoldDB" id="A0A0C3C6R9"/>
<dbReference type="OrthoDB" id="6614653at2759"/>
<protein>
    <recommendedName>
        <fullName evidence="2">AMP-dependent synthetase/ligase domain-containing protein</fullName>
    </recommendedName>
</protein>
<keyword evidence="4" id="KW-1185">Reference proteome</keyword>
<dbReference type="InterPro" id="IPR045851">
    <property type="entry name" value="AMP-bd_C_sf"/>
</dbReference>
<feature type="domain" description="AMP-dependent synthetase/ligase" evidence="2">
    <location>
        <begin position="76"/>
        <end position="381"/>
    </location>
</feature>
<dbReference type="CDD" id="cd04433">
    <property type="entry name" value="AFD_class_I"/>
    <property type="match status" value="1"/>
</dbReference>
<dbReference type="PROSITE" id="PS00455">
    <property type="entry name" value="AMP_BINDING"/>
    <property type="match status" value="1"/>
</dbReference>
<dbReference type="Gene3D" id="3.40.50.12780">
    <property type="entry name" value="N-terminal domain of ligase-like"/>
    <property type="match status" value="1"/>
</dbReference>
<dbReference type="Pfam" id="PF00501">
    <property type="entry name" value="AMP-binding"/>
    <property type="match status" value="1"/>
</dbReference>
<dbReference type="PANTHER" id="PTHR43201:SF8">
    <property type="entry name" value="ACYL-COA SYNTHETASE FAMILY MEMBER 3"/>
    <property type="match status" value="1"/>
</dbReference>
<name>A0A0C3C6R9_OIDMZ</name>
<evidence type="ECO:0000313" key="3">
    <source>
        <dbReference type="EMBL" id="KIM94578.1"/>
    </source>
</evidence>
<accession>A0A0C3C6R9</accession>
<dbReference type="InterPro" id="IPR020845">
    <property type="entry name" value="AMP-binding_CS"/>
</dbReference>
<reference evidence="3 4" key="1">
    <citation type="submission" date="2014-04" db="EMBL/GenBank/DDBJ databases">
        <authorList>
            <consortium name="DOE Joint Genome Institute"/>
            <person name="Kuo A."/>
            <person name="Martino E."/>
            <person name="Perotto S."/>
            <person name="Kohler A."/>
            <person name="Nagy L.G."/>
            <person name="Floudas D."/>
            <person name="Copeland A."/>
            <person name="Barry K.W."/>
            <person name="Cichocki N."/>
            <person name="Veneault-Fourrey C."/>
            <person name="LaButti K."/>
            <person name="Lindquist E.A."/>
            <person name="Lipzen A."/>
            <person name="Lundell T."/>
            <person name="Morin E."/>
            <person name="Murat C."/>
            <person name="Sun H."/>
            <person name="Tunlid A."/>
            <person name="Henrissat B."/>
            <person name="Grigoriev I.V."/>
            <person name="Hibbett D.S."/>
            <person name="Martin F."/>
            <person name="Nordberg H.P."/>
            <person name="Cantor M.N."/>
            <person name="Hua S.X."/>
        </authorList>
    </citation>
    <scope>NUCLEOTIDE SEQUENCE [LARGE SCALE GENOMIC DNA]</scope>
    <source>
        <strain evidence="3 4">Zn</strain>
    </source>
</reference>
<dbReference type="InterPro" id="IPR042099">
    <property type="entry name" value="ANL_N_sf"/>
</dbReference>
<gene>
    <name evidence="3" type="ORF">OIDMADRAFT_60358</name>
</gene>
<evidence type="ECO:0000259" key="2">
    <source>
        <dbReference type="Pfam" id="PF00501"/>
    </source>
</evidence>
<dbReference type="HOGENOM" id="CLU_000022_59_11_1"/>
<evidence type="ECO:0000313" key="4">
    <source>
        <dbReference type="Proteomes" id="UP000054321"/>
    </source>
</evidence>
<dbReference type="InterPro" id="IPR000873">
    <property type="entry name" value="AMP-dep_synth/lig_dom"/>
</dbReference>
<dbReference type="GO" id="GO:0006631">
    <property type="term" value="P:fatty acid metabolic process"/>
    <property type="evidence" value="ECO:0007669"/>
    <property type="project" value="TreeGrafter"/>
</dbReference>
<dbReference type="EMBL" id="KN832889">
    <property type="protein sequence ID" value="KIM94578.1"/>
    <property type="molecule type" value="Genomic_DNA"/>
</dbReference>
<proteinExistence type="inferred from homology"/>
<comment type="similarity">
    <text evidence="1">Belongs to the ATP-dependent AMP-binding enzyme family.</text>
</comment>
<evidence type="ECO:0000256" key="1">
    <source>
        <dbReference type="ARBA" id="ARBA00006432"/>
    </source>
</evidence>
<sequence>MDYLKSQKFPNDPIFTQLAQLSHEVTGARIHDEYGIDAEYGDLLNDIAQLREALRKELPRNWFDSAGLLRQEAGSIATITISGYYYIVGFLTILALGGTCVPLPPGALTEEALYFLNACEANYLLTEPNTVQQAAAIKDHMENKTNQPLHTMPMPRAAAGSSPYPLMEIDDDLILAPTDPCLIVFTSGTTGRPKGVVIPRRRFFFQATMDQDSHYLAYRPVHWIGGAVPPIFKLLQGGKIHFMKRRPSPAAFWELFKKGDITSVSLAPALFKDLQDYYHAHIRYLPPEEHQRYIAGVARLQDIKCSGSTLNLVTARFWEELSNMPIRNVFGATELGGITSTQGARYVDRCIGKPFPGIIVKLSDGEQGEILVKSPWMFTHYIGDEAATKAAFDEEGFFKTGDLGRRVGDQYFFEGRATCDWIRFWHFKIPVLELEEHIMRLPYISEAYVLPVLDHESKGLAAALVRLQKPNSQEYQTQTINLQKIRDDLALTIELYKLPALLRILQDGEDVPRTASDKAMKTKMLEQYFHISDYRPHEYALDGVEFWGNRVDMNVNRQAWDWEGEA</sequence>
<dbReference type="PANTHER" id="PTHR43201">
    <property type="entry name" value="ACYL-COA SYNTHETASE"/>
    <property type="match status" value="1"/>
</dbReference>
<dbReference type="Gene3D" id="3.30.300.30">
    <property type="match status" value="1"/>
</dbReference>
<dbReference type="GO" id="GO:0031956">
    <property type="term" value="F:medium-chain fatty acid-CoA ligase activity"/>
    <property type="evidence" value="ECO:0007669"/>
    <property type="project" value="TreeGrafter"/>
</dbReference>